<evidence type="ECO:0000313" key="2">
    <source>
        <dbReference type="EMBL" id="ERJ05773.1"/>
    </source>
</evidence>
<dbReference type="OrthoDB" id="202564at2157"/>
<protein>
    <submittedName>
        <fullName evidence="2">Uncharacterized protein</fullName>
    </submittedName>
</protein>
<evidence type="ECO:0000256" key="1">
    <source>
        <dbReference type="SAM" id="MobiDB-lite"/>
    </source>
</evidence>
<dbReference type="STRING" id="1033806.HTIA_2181"/>
<sequence>MATNATDRQNADAPPADNRTRVPVDGGVLVYEARALGRELIGFEDVDSWDALADALAARGHDRGAAFHKPELDAEV</sequence>
<feature type="region of interest" description="Disordered" evidence="1">
    <location>
        <begin position="1"/>
        <end position="22"/>
    </location>
</feature>
<dbReference type="EMBL" id="AFNT02000025">
    <property type="protein sequence ID" value="ERJ05773.1"/>
    <property type="molecule type" value="Genomic_DNA"/>
</dbReference>
<dbReference type="AlphaFoldDB" id="U2E078"/>
<comment type="caution">
    <text evidence="2">The sequence shown here is derived from an EMBL/GenBank/DDBJ whole genome shotgun (WGS) entry which is preliminary data.</text>
</comment>
<proteinExistence type="predicted"/>
<dbReference type="RefSeq" id="WP_008525891.1">
    <property type="nucleotide sequence ID" value="NC_021921.1"/>
</dbReference>
<reference evidence="2 3" key="1">
    <citation type="journal article" date="2011" name="J. Bacteriol.">
        <title>Genome sequence of Halorhabdus tiamatea, the first archaeon isolated from a deep-sea anoxic brine lake.</title>
        <authorList>
            <person name="Antunes A."/>
            <person name="Alam I."/>
            <person name="Bajic V.B."/>
            <person name="Stingl U."/>
        </authorList>
    </citation>
    <scope>NUCLEOTIDE SEQUENCE [LARGE SCALE GENOMIC DNA]</scope>
    <source>
        <strain evidence="2 3">SARL4B</strain>
    </source>
</reference>
<reference evidence="2 3" key="2">
    <citation type="journal article" date="2013" name="PLoS ONE">
        <title>INDIGO - INtegrated Data Warehouse of MIcrobial GenOmes with Examples from the Red Sea Extremophiles.</title>
        <authorList>
            <person name="Alam I."/>
            <person name="Antunes A."/>
            <person name="Kamau A.A."/>
            <person name="Ba Alawi W."/>
            <person name="Kalkatawi M."/>
            <person name="Stingl U."/>
            <person name="Bajic V.B."/>
        </authorList>
    </citation>
    <scope>NUCLEOTIDE SEQUENCE [LARGE SCALE GENOMIC DNA]</scope>
    <source>
        <strain evidence="2 3">SARL4B</strain>
    </source>
</reference>
<gene>
    <name evidence="2" type="ORF">HLRTI_002161</name>
</gene>
<organism evidence="2 3">
    <name type="scientific">Halorhabdus tiamatea SARL4B</name>
    <dbReference type="NCBI Taxonomy" id="1033806"/>
    <lineage>
        <taxon>Archaea</taxon>
        <taxon>Methanobacteriati</taxon>
        <taxon>Methanobacteriota</taxon>
        <taxon>Stenosarchaea group</taxon>
        <taxon>Halobacteria</taxon>
        <taxon>Halobacteriales</taxon>
        <taxon>Haloarculaceae</taxon>
        <taxon>Halorhabdus</taxon>
    </lineage>
</organism>
<dbReference type="Proteomes" id="UP000003861">
    <property type="component" value="Unassembled WGS sequence"/>
</dbReference>
<evidence type="ECO:0000313" key="3">
    <source>
        <dbReference type="Proteomes" id="UP000003861"/>
    </source>
</evidence>
<accession>U2E078</accession>
<dbReference type="GeneID" id="23799268"/>
<name>U2E078_9EURY</name>